<feature type="compositionally biased region" description="Basic residues" evidence="3">
    <location>
        <begin position="214"/>
        <end position="223"/>
    </location>
</feature>
<sequence length="560" mass="63170">MKSFAGLQKNDVPRWVIESFASSGSNDVWTLQYFMMAVFNALMFPTSVLNINGSDFLYCKEIMRMGEFDWCQAVVDDIRDKVDRWRKNRDKATPLVQGCIAFIMIYYLDNLECDDMIADFVSIPRARFFASAIIEKIASADRESHDGYLSYGKLLLRERNGNCYANIDDGPGGQGHVLESGTSSAGFLYGKAAGVVKIHPAAKAKRDHTVKEKGVKHHDKHRSPPADANTKRSKSKGQSASKTMEYRHIPYGFLHLQPLLRGLGDHISDGQQKIEFLSALEWHDKDVDDAIIKINEAHKDIEEAQQKFASEIKHMFGDLVGYSLNTESQRDVRRKRRAERPLGASSLNVKRKSQIPREVSPEHTDSGDDCPEIVVERSSQLSAGQSSFEQQEAAHAPSDTHVQHEIEQTVTVESIHEEVSLRKEYAIKEDDALTGEKVLLSSCSWGLPYIDVPKQVLINDCGFFVMLFLEHYDGEHRKFDVPIIPEKGTQYRAELMYYLFFHKMNEARGPSLELFELLAPGKTEHNVIEGTQQIIDSSDAMKVGVASCDVEKDDVASRDE</sequence>
<dbReference type="InterPro" id="IPR003653">
    <property type="entry name" value="Peptidase_C48_C"/>
</dbReference>
<accession>A0A8J5V1W5</accession>
<dbReference type="GO" id="GO:0006508">
    <property type="term" value="P:proteolysis"/>
    <property type="evidence" value="ECO:0007669"/>
    <property type="project" value="UniProtKB-KW"/>
</dbReference>
<dbReference type="Proteomes" id="UP000729402">
    <property type="component" value="Unassembled WGS sequence"/>
</dbReference>
<evidence type="ECO:0000259" key="4">
    <source>
        <dbReference type="PROSITE" id="PS50600"/>
    </source>
</evidence>
<dbReference type="GO" id="GO:0008234">
    <property type="term" value="F:cysteine-type peptidase activity"/>
    <property type="evidence" value="ECO:0007669"/>
    <property type="project" value="InterPro"/>
</dbReference>
<evidence type="ECO:0000256" key="3">
    <source>
        <dbReference type="SAM" id="MobiDB-lite"/>
    </source>
</evidence>
<evidence type="ECO:0000313" key="5">
    <source>
        <dbReference type="EMBL" id="KAG8047430.1"/>
    </source>
</evidence>
<keyword evidence="2" id="KW-0378">Hydrolase</keyword>
<evidence type="ECO:0000256" key="1">
    <source>
        <dbReference type="ARBA" id="ARBA00022670"/>
    </source>
</evidence>
<gene>
    <name evidence="5" type="ORF">GUJ93_ZPchr0008g13450</name>
</gene>
<dbReference type="AlphaFoldDB" id="A0A8J5V1W5"/>
<reference evidence="5" key="1">
    <citation type="journal article" date="2021" name="bioRxiv">
        <title>Whole Genome Assembly and Annotation of Northern Wild Rice, Zizania palustris L., Supports a Whole Genome Duplication in the Zizania Genus.</title>
        <authorList>
            <person name="Haas M."/>
            <person name="Kono T."/>
            <person name="Macchietto M."/>
            <person name="Millas R."/>
            <person name="McGilp L."/>
            <person name="Shao M."/>
            <person name="Duquette J."/>
            <person name="Hirsch C.N."/>
            <person name="Kimball J."/>
        </authorList>
    </citation>
    <scope>NUCLEOTIDE SEQUENCE</scope>
    <source>
        <tissue evidence="5">Fresh leaf tissue</tissue>
    </source>
</reference>
<proteinExistence type="predicted"/>
<evidence type="ECO:0000313" key="6">
    <source>
        <dbReference type="Proteomes" id="UP000729402"/>
    </source>
</evidence>
<protein>
    <recommendedName>
        <fullName evidence="4">Ubiquitin-like protease family profile domain-containing protein</fullName>
    </recommendedName>
</protein>
<comment type="caution">
    <text evidence="5">The sequence shown here is derived from an EMBL/GenBank/DDBJ whole genome shotgun (WGS) entry which is preliminary data.</text>
</comment>
<dbReference type="PANTHER" id="PTHR34835:SF85">
    <property type="entry name" value="AMINOTRANSFERASE-LIKE PLANT MOBILE DOMAIN-CONTAINING PROTEIN"/>
    <property type="match status" value="1"/>
</dbReference>
<evidence type="ECO:0000256" key="2">
    <source>
        <dbReference type="ARBA" id="ARBA00022801"/>
    </source>
</evidence>
<feature type="region of interest" description="Disordered" evidence="3">
    <location>
        <begin position="203"/>
        <end position="242"/>
    </location>
</feature>
<organism evidence="5 6">
    <name type="scientific">Zizania palustris</name>
    <name type="common">Northern wild rice</name>
    <dbReference type="NCBI Taxonomy" id="103762"/>
    <lineage>
        <taxon>Eukaryota</taxon>
        <taxon>Viridiplantae</taxon>
        <taxon>Streptophyta</taxon>
        <taxon>Embryophyta</taxon>
        <taxon>Tracheophyta</taxon>
        <taxon>Spermatophyta</taxon>
        <taxon>Magnoliopsida</taxon>
        <taxon>Liliopsida</taxon>
        <taxon>Poales</taxon>
        <taxon>Poaceae</taxon>
        <taxon>BOP clade</taxon>
        <taxon>Oryzoideae</taxon>
        <taxon>Oryzeae</taxon>
        <taxon>Zizaniinae</taxon>
        <taxon>Zizania</taxon>
    </lineage>
</organism>
<keyword evidence="1" id="KW-0645">Protease</keyword>
<reference evidence="5" key="2">
    <citation type="submission" date="2021-02" db="EMBL/GenBank/DDBJ databases">
        <authorList>
            <person name="Kimball J.A."/>
            <person name="Haas M.W."/>
            <person name="Macchietto M."/>
            <person name="Kono T."/>
            <person name="Duquette J."/>
            <person name="Shao M."/>
        </authorList>
    </citation>
    <scope>NUCLEOTIDE SEQUENCE</scope>
    <source>
        <tissue evidence="5">Fresh leaf tissue</tissue>
    </source>
</reference>
<dbReference type="PANTHER" id="PTHR34835">
    <property type="entry name" value="OS07G0283600 PROTEIN-RELATED"/>
    <property type="match status" value="1"/>
</dbReference>
<dbReference type="EMBL" id="JAAALK010000290">
    <property type="protein sequence ID" value="KAG8047430.1"/>
    <property type="molecule type" value="Genomic_DNA"/>
</dbReference>
<feature type="domain" description="Ubiquitin-like protease family profile" evidence="4">
    <location>
        <begin position="1"/>
        <end position="472"/>
    </location>
</feature>
<name>A0A8J5V1W5_ZIZPA</name>
<feature type="region of interest" description="Disordered" evidence="3">
    <location>
        <begin position="329"/>
        <end position="370"/>
    </location>
</feature>
<keyword evidence="6" id="KW-1185">Reference proteome</keyword>
<dbReference type="PROSITE" id="PS50600">
    <property type="entry name" value="ULP_PROTEASE"/>
    <property type="match status" value="1"/>
</dbReference>